<dbReference type="InParanoid" id="A0A0C3A699"/>
<evidence type="ECO:0000256" key="1">
    <source>
        <dbReference type="SAM" id="MobiDB-lite"/>
    </source>
</evidence>
<organism evidence="2 3">
    <name type="scientific">Scleroderma citrinum Foug A</name>
    <dbReference type="NCBI Taxonomy" id="1036808"/>
    <lineage>
        <taxon>Eukaryota</taxon>
        <taxon>Fungi</taxon>
        <taxon>Dikarya</taxon>
        <taxon>Basidiomycota</taxon>
        <taxon>Agaricomycotina</taxon>
        <taxon>Agaricomycetes</taxon>
        <taxon>Agaricomycetidae</taxon>
        <taxon>Boletales</taxon>
        <taxon>Sclerodermatineae</taxon>
        <taxon>Sclerodermataceae</taxon>
        <taxon>Scleroderma</taxon>
    </lineage>
</organism>
<evidence type="ECO:0000313" key="2">
    <source>
        <dbReference type="EMBL" id="KIM60267.1"/>
    </source>
</evidence>
<dbReference type="STRING" id="1036808.A0A0C3A699"/>
<dbReference type="HOGENOM" id="CLU_054986_0_0_1"/>
<feature type="compositionally biased region" description="Polar residues" evidence="1">
    <location>
        <begin position="254"/>
        <end position="282"/>
    </location>
</feature>
<accession>A0A0C3A699</accession>
<keyword evidence="3" id="KW-1185">Reference proteome</keyword>
<dbReference type="Proteomes" id="UP000053989">
    <property type="component" value="Unassembled WGS sequence"/>
</dbReference>
<protein>
    <submittedName>
        <fullName evidence="2">Uncharacterized protein</fullName>
    </submittedName>
</protein>
<dbReference type="OrthoDB" id="3141838at2759"/>
<reference evidence="2 3" key="1">
    <citation type="submission" date="2014-04" db="EMBL/GenBank/DDBJ databases">
        <authorList>
            <consortium name="DOE Joint Genome Institute"/>
            <person name="Kuo A."/>
            <person name="Kohler A."/>
            <person name="Nagy L.G."/>
            <person name="Floudas D."/>
            <person name="Copeland A."/>
            <person name="Barry K.W."/>
            <person name="Cichocki N."/>
            <person name="Veneault-Fourrey C."/>
            <person name="LaButti K."/>
            <person name="Lindquist E.A."/>
            <person name="Lipzen A."/>
            <person name="Lundell T."/>
            <person name="Morin E."/>
            <person name="Murat C."/>
            <person name="Sun H."/>
            <person name="Tunlid A."/>
            <person name="Henrissat B."/>
            <person name="Grigoriev I.V."/>
            <person name="Hibbett D.S."/>
            <person name="Martin F."/>
            <person name="Nordberg H.P."/>
            <person name="Cantor M.N."/>
            <person name="Hua S.X."/>
        </authorList>
    </citation>
    <scope>NUCLEOTIDE SEQUENCE [LARGE SCALE GENOMIC DNA]</scope>
    <source>
        <strain evidence="2 3">Foug A</strain>
    </source>
</reference>
<dbReference type="EMBL" id="KN822064">
    <property type="protein sequence ID" value="KIM60267.1"/>
    <property type="molecule type" value="Genomic_DNA"/>
</dbReference>
<gene>
    <name evidence="2" type="ORF">SCLCIDRAFT_1217042</name>
</gene>
<evidence type="ECO:0000313" key="3">
    <source>
        <dbReference type="Proteomes" id="UP000053989"/>
    </source>
</evidence>
<feature type="region of interest" description="Disordered" evidence="1">
    <location>
        <begin position="232"/>
        <end position="289"/>
    </location>
</feature>
<proteinExistence type="predicted"/>
<sequence>MSRSSSTRSYNEVQLSRSTLLNLLDDLQRRTLAEFRTQIRLFIHGGAVMILHPSLSTSSTRRTTRDIDYIKRAFGHEWRKRGVHDAEERLQACINATARHFRLGTDWMNADPDVALPFARDPKGHIYDPIYHDSKQQNNIDLNTVYDAPGLRLISVTMFWGVALKLVRYKKEDPTDIVAMLRHGTKLNGVQWTPSLMEDWIKTLCWPMGYKNYHPQQLDELKQRIQHAVRLVKTSSSSSDDLDVPGPRGGHASRLQQRPSMQSLRGSSVSSVPMTFSRSSDSPQRHVPVSKYKYISDATPSRRPFQPSFQSPRERGHEAMIRHHLIPPPHHTAMHAY</sequence>
<name>A0A0C3A699_9AGAM</name>
<reference evidence="3" key="2">
    <citation type="submission" date="2015-01" db="EMBL/GenBank/DDBJ databases">
        <title>Evolutionary Origins and Diversification of the Mycorrhizal Mutualists.</title>
        <authorList>
            <consortium name="DOE Joint Genome Institute"/>
            <consortium name="Mycorrhizal Genomics Consortium"/>
            <person name="Kohler A."/>
            <person name="Kuo A."/>
            <person name="Nagy L.G."/>
            <person name="Floudas D."/>
            <person name="Copeland A."/>
            <person name="Barry K.W."/>
            <person name="Cichocki N."/>
            <person name="Veneault-Fourrey C."/>
            <person name="LaButti K."/>
            <person name="Lindquist E.A."/>
            <person name="Lipzen A."/>
            <person name="Lundell T."/>
            <person name="Morin E."/>
            <person name="Murat C."/>
            <person name="Riley R."/>
            <person name="Ohm R."/>
            <person name="Sun H."/>
            <person name="Tunlid A."/>
            <person name="Henrissat B."/>
            <person name="Grigoriev I.V."/>
            <person name="Hibbett D.S."/>
            <person name="Martin F."/>
        </authorList>
    </citation>
    <scope>NUCLEOTIDE SEQUENCE [LARGE SCALE GENOMIC DNA]</scope>
    <source>
        <strain evidence="3">Foug A</strain>
    </source>
</reference>
<dbReference type="AlphaFoldDB" id="A0A0C3A699"/>